<organism evidence="1">
    <name type="scientific">Siphoviridae sp. ctu8P6</name>
    <dbReference type="NCBI Taxonomy" id="2827282"/>
    <lineage>
        <taxon>Viruses</taxon>
        <taxon>Duplodnaviria</taxon>
        <taxon>Heunggongvirae</taxon>
        <taxon>Uroviricota</taxon>
        <taxon>Caudoviricetes</taxon>
    </lineage>
</organism>
<evidence type="ECO:0000313" key="1">
    <source>
        <dbReference type="EMBL" id="DAE25864.1"/>
    </source>
</evidence>
<reference evidence="1" key="1">
    <citation type="journal article" date="2021" name="Proc. Natl. Acad. Sci. U.S.A.">
        <title>A Catalog of Tens of Thousands of Viruses from Human Metagenomes Reveals Hidden Associations with Chronic Diseases.</title>
        <authorList>
            <person name="Tisza M.J."/>
            <person name="Buck C.B."/>
        </authorList>
    </citation>
    <scope>NUCLEOTIDE SEQUENCE</scope>
    <source>
        <strain evidence="1">Ctu8P6</strain>
    </source>
</reference>
<name>A0A8S5R3D9_9CAUD</name>
<sequence>MSFCHYKNKNVDISRVTAFSFVKISDKTMTKTNELMTK</sequence>
<proteinExistence type="predicted"/>
<dbReference type="EMBL" id="BK015803">
    <property type="protein sequence ID" value="DAE25864.1"/>
    <property type="molecule type" value="Genomic_DNA"/>
</dbReference>
<protein>
    <submittedName>
        <fullName evidence="1">Uncharacterized protein</fullName>
    </submittedName>
</protein>
<accession>A0A8S5R3D9</accession>